<dbReference type="SMART" id="SM00304">
    <property type="entry name" value="HAMP"/>
    <property type="match status" value="1"/>
</dbReference>
<evidence type="ECO:0000256" key="2">
    <source>
        <dbReference type="ARBA" id="ARBA00022475"/>
    </source>
</evidence>
<organism evidence="10 11">
    <name type="scientific">Xylanibacillus composti</name>
    <dbReference type="NCBI Taxonomy" id="1572762"/>
    <lineage>
        <taxon>Bacteria</taxon>
        <taxon>Bacillati</taxon>
        <taxon>Bacillota</taxon>
        <taxon>Bacilli</taxon>
        <taxon>Bacillales</taxon>
        <taxon>Paenibacillaceae</taxon>
        <taxon>Xylanibacillus</taxon>
    </lineage>
</organism>
<dbReference type="CDD" id="cd06225">
    <property type="entry name" value="HAMP"/>
    <property type="match status" value="1"/>
</dbReference>
<feature type="domain" description="HAMP" evidence="9">
    <location>
        <begin position="344"/>
        <end position="396"/>
    </location>
</feature>
<evidence type="ECO:0000259" key="9">
    <source>
        <dbReference type="PROSITE" id="PS50885"/>
    </source>
</evidence>
<dbReference type="Proteomes" id="UP000677918">
    <property type="component" value="Unassembled WGS sequence"/>
</dbReference>
<dbReference type="PROSITE" id="PS50111">
    <property type="entry name" value="CHEMOTAXIS_TRANSDUC_2"/>
    <property type="match status" value="1"/>
</dbReference>
<dbReference type="Pfam" id="PF00672">
    <property type="entry name" value="HAMP"/>
    <property type="match status" value="1"/>
</dbReference>
<protein>
    <submittedName>
        <fullName evidence="10">Methyl-accepting chemotaxis protein</fullName>
    </submittedName>
</protein>
<dbReference type="InterPro" id="IPR003660">
    <property type="entry name" value="HAMP_dom"/>
</dbReference>
<evidence type="ECO:0000256" key="1">
    <source>
        <dbReference type="ARBA" id="ARBA00004236"/>
    </source>
</evidence>
<dbReference type="AlphaFoldDB" id="A0A8J4M3S3"/>
<feature type="domain" description="Methyl-accepting transducer" evidence="8">
    <location>
        <begin position="415"/>
        <end position="651"/>
    </location>
</feature>
<comment type="similarity">
    <text evidence="5">Belongs to the methyl-accepting chemotaxis (MCP) protein family.</text>
</comment>
<evidence type="ECO:0000313" key="10">
    <source>
        <dbReference type="EMBL" id="GIQ71134.1"/>
    </source>
</evidence>
<gene>
    <name evidence="10" type="ORF">XYCOK13_39580</name>
</gene>
<accession>A0A8J4M3S3</accession>
<dbReference type="PANTHER" id="PTHR32089:SF112">
    <property type="entry name" value="LYSOZYME-LIKE PROTEIN-RELATED"/>
    <property type="match status" value="1"/>
</dbReference>
<keyword evidence="4 6" id="KW-0807">Transducer</keyword>
<feature type="transmembrane region" description="Helical" evidence="7">
    <location>
        <begin position="21"/>
        <end position="40"/>
    </location>
</feature>
<comment type="caution">
    <text evidence="10">The sequence shown here is derived from an EMBL/GenBank/DDBJ whole genome shotgun (WGS) entry which is preliminary data.</text>
</comment>
<dbReference type="SUPFAM" id="SSF58104">
    <property type="entry name" value="Methyl-accepting chemotaxis protein (MCP) signaling domain"/>
    <property type="match status" value="1"/>
</dbReference>
<evidence type="ECO:0000313" key="11">
    <source>
        <dbReference type="Proteomes" id="UP000677918"/>
    </source>
</evidence>
<proteinExistence type="inferred from homology"/>
<keyword evidence="2" id="KW-1003">Cell membrane</keyword>
<keyword evidence="7" id="KW-0812">Transmembrane</keyword>
<dbReference type="Pfam" id="PF00015">
    <property type="entry name" value="MCPsignal"/>
    <property type="match status" value="1"/>
</dbReference>
<evidence type="ECO:0000256" key="3">
    <source>
        <dbReference type="ARBA" id="ARBA00023136"/>
    </source>
</evidence>
<sequence length="701" mass="76151">MNTLLRPFIRLMNRAKYAQKFLLITSLFCIPILIMLHQLIQAHRDDIHQLSLELEGVSYIASLEPIILEMQKHRGLANGWLNGDSSSEVAILESQEAIEQYLLSSDSLLKQADPAFALEEEWEAIRIAWLDLKEAYARLAPEESFQAHTALIGDIQGLITTIADQSQLTLDARLDTFYLATLSTNHLPALIETVGQARGSGNGILAASRISEEQTLSFMLATENMDRAAAAMTKVQELVLSYNPSLREELEKLSAASIEAAEDYSRIIAEQFIERSLTMEPSDYFARGTQTIDEASLFFDAVIASLDRLLLERLEQAKFNRNLVFASLLLSFSLATLLFLSFYWSVKRSVAALNESSHQLATGNLKARIVVESRDELGDVGHSFNAMAESIGNLIRLNQTMMEQIAAASGHLRDMSQQTVSATEEIAESTQLVAAGADRQLEATDETSRAMSEMAAGVQHIAEATSSISELAEDAANQAKSGNDTLVSTAARMQQIHQTVHRSVETMQVLGQRSRKIGDIVSDIANITAQTHILSLNAAIEAARAGEAGKGFSVVADEIRALAGQCKQAAESIAQIVLEIAASVEQADGAILEGQQAAALGLKSMDEMSAIFHSILDSVQQVAEQIRDTSAISEQMSAGTEEIAASVTELTAIAQQALDKTQVTSASSQELLSSMEEVQAVIDTLNESADQLAGEMKKFQA</sequence>
<dbReference type="EMBL" id="BOVK01000072">
    <property type="protein sequence ID" value="GIQ71134.1"/>
    <property type="molecule type" value="Genomic_DNA"/>
</dbReference>
<dbReference type="PROSITE" id="PS50885">
    <property type="entry name" value="HAMP"/>
    <property type="match status" value="1"/>
</dbReference>
<dbReference type="Gene3D" id="1.10.287.950">
    <property type="entry name" value="Methyl-accepting chemotaxis protein"/>
    <property type="match status" value="1"/>
</dbReference>
<evidence type="ECO:0000256" key="7">
    <source>
        <dbReference type="SAM" id="Phobius"/>
    </source>
</evidence>
<dbReference type="CDD" id="cd11386">
    <property type="entry name" value="MCP_signal"/>
    <property type="match status" value="1"/>
</dbReference>
<evidence type="ECO:0000256" key="4">
    <source>
        <dbReference type="ARBA" id="ARBA00023224"/>
    </source>
</evidence>
<name>A0A8J4M3S3_9BACL</name>
<dbReference type="PANTHER" id="PTHR32089">
    <property type="entry name" value="METHYL-ACCEPTING CHEMOTAXIS PROTEIN MCPB"/>
    <property type="match status" value="1"/>
</dbReference>
<dbReference type="RefSeq" id="WP_213413936.1">
    <property type="nucleotide sequence ID" value="NZ_BOVK01000072.1"/>
</dbReference>
<keyword evidence="3 7" id="KW-0472">Membrane</keyword>
<keyword evidence="7" id="KW-1133">Transmembrane helix</keyword>
<evidence type="ECO:0000256" key="5">
    <source>
        <dbReference type="ARBA" id="ARBA00029447"/>
    </source>
</evidence>
<dbReference type="GO" id="GO:0005886">
    <property type="term" value="C:plasma membrane"/>
    <property type="evidence" value="ECO:0007669"/>
    <property type="project" value="UniProtKB-SubCell"/>
</dbReference>
<dbReference type="SMART" id="SM00283">
    <property type="entry name" value="MA"/>
    <property type="match status" value="1"/>
</dbReference>
<evidence type="ECO:0000256" key="6">
    <source>
        <dbReference type="PROSITE-ProRule" id="PRU00284"/>
    </source>
</evidence>
<feature type="transmembrane region" description="Helical" evidence="7">
    <location>
        <begin position="323"/>
        <end position="344"/>
    </location>
</feature>
<dbReference type="Gene3D" id="6.10.340.10">
    <property type="match status" value="1"/>
</dbReference>
<keyword evidence="11" id="KW-1185">Reference proteome</keyword>
<reference evidence="10" key="1">
    <citation type="submission" date="2021-04" db="EMBL/GenBank/DDBJ databases">
        <title>Draft genome sequence of Xylanibacillus composti strain K13.</title>
        <authorList>
            <person name="Uke A."/>
            <person name="Chhe C."/>
            <person name="Baramee S."/>
            <person name="Kosugi A."/>
        </authorList>
    </citation>
    <scope>NUCLEOTIDE SEQUENCE</scope>
    <source>
        <strain evidence="10">K13</strain>
    </source>
</reference>
<dbReference type="InterPro" id="IPR004089">
    <property type="entry name" value="MCPsignal_dom"/>
</dbReference>
<comment type="subcellular location">
    <subcellularLocation>
        <location evidence="1">Cell membrane</location>
    </subcellularLocation>
</comment>
<dbReference type="GO" id="GO:0007165">
    <property type="term" value="P:signal transduction"/>
    <property type="evidence" value="ECO:0007669"/>
    <property type="project" value="UniProtKB-KW"/>
</dbReference>
<evidence type="ECO:0000259" key="8">
    <source>
        <dbReference type="PROSITE" id="PS50111"/>
    </source>
</evidence>